<evidence type="ECO:0000313" key="2">
    <source>
        <dbReference type="WBParaSite" id="ES5_v2.g12773.t1"/>
    </source>
</evidence>
<accession>A0AC34F7C9</accession>
<dbReference type="Proteomes" id="UP000887579">
    <property type="component" value="Unplaced"/>
</dbReference>
<dbReference type="WBParaSite" id="ES5_v2.g12773.t1">
    <property type="protein sequence ID" value="ES5_v2.g12773.t1"/>
    <property type="gene ID" value="ES5_v2.g12773"/>
</dbReference>
<proteinExistence type="predicted"/>
<name>A0AC34F7C9_9BILA</name>
<organism evidence="1 2">
    <name type="scientific">Panagrolaimus sp. ES5</name>
    <dbReference type="NCBI Taxonomy" id="591445"/>
    <lineage>
        <taxon>Eukaryota</taxon>
        <taxon>Metazoa</taxon>
        <taxon>Ecdysozoa</taxon>
        <taxon>Nematoda</taxon>
        <taxon>Chromadorea</taxon>
        <taxon>Rhabditida</taxon>
        <taxon>Tylenchina</taxon>
        <taxon>Panagrolaimomorpha</taxon>
        <taxon>Panagrolaimoidea</taxon>
        <taxon>Panagrolaimidae</taxon>
        <taxon>Panagrolaimus</taxon>
    </lineage>
</organism>
<protein>
    <submittedName>
        <fullName evidence="2">Transcription factor CBF/NF-Y/archaeal histone domain-containing protein</fullName>
    </submittedName>
</protein>
<evidence type="ECO:0000313" key="1">
    <source>
        <dbReference type="Proteomes" id="UP000887579"/>
    </source>
</evidence>
<sequence>MSTKEDDSSLPPVLTKMTDLERSKEEMMDTNSNYSENHQLSKHQKVSSSNMSSSSPSSSKPTTLKLSTGREDGDNISIESIRAIFTASFPNLRMTENGFAALTKALDLFVIKITKETVQQRKSSKIGYDDVANFVHTSRTRAMFLLKDVVPKRRQYIQIKEKALSDAD</sequence>
<reference evidence="2" key="1">
    <citation type="submission" date="2022-11" db="UniProtKB">
        <authorList>
            <consortium name="WormBaseParasite"/>
        </authorList>
    </citation>
    <scope>IDENTIFICATION</scope>
</reference>